<dbReference type="GO" id="GO:0020037">
    <property type="term" value="F:heme binding"/>
    <property type="evidence" value="ECO:0007669"/>
    <property type="project" value="InterPro"/>
</dbReference>
<dbReference type="Gene3D" id="1.10.630.10">
    <property type="entry name" value="Cytochrome P450"/>
    <property type="match status" value="1"/>
</dbReference>
<evidence type="ECO:0000256" key="4">
    <source>
        <dbReference type="ARBA" id="ARBA00022723"/>
    </source>
</evidence>
<comment type="cofactor">
    <cofactor evidence="1 8">
        <name>heme</name>
        <dbReference type="ChEBI" id="CHEBI:30413"/>
    </cofactor>
</comment>
<dbReference type="SUPFAM" id="SSF48264">
    <property type="entry name" value="Cytochrome P450"/>
    <property type="match status" value="1"/>
</dbReference>
<feature type="binding site" description="axial binding residue" evidence="8">
    <location>
        <position position="519"/>
    </location>
    <ligand>
        <name>heme</name>
        <dbReference type="ChEBI" id="CHEBI:30413"/>
    </ligand>
    <ligandPart>
        <name>Fe</name>
        <dbReference type="ChEBI" id="CHEBI:18248"/>
    </ligandPart>
</feature>
<evidence type="ECO:0000256" key="6">
    <source>
        <dbReference type="ARBA" id="ARBA00023004"/>
    </source>
</evidence>
<dbReference type="InterPro" id="IPR001128">
    <property type="entry name" value="Cyt_P450"/>
</dbReference>
<keyword evidence="10" id="KW-1185">Reference proteome</keyword>
<evidence type="ECO:0000256" key="8">
    <source>
        <dbReference type="PIRSR" id="PIRSR602401-1"/>
    </source>
</evidence>
<gene>
    <name evidence="9" type="ORF">MELIAE_LOCUS10498</name>
</gene>
<dbReference type="PANTHER" id="PTHR24279">
    <property type="entry name" value="CYTOCHROME P450"/>
    <property type="match status" value="1"/>
</dbReference>
<organism evidence="9 10">
    <name type="scientific">Brassicogethes aeneus</name>
    <name type="common">Rape pollen beetle</name>
    <name type="synonym">Meligethes aeneus</name>
    <dbReference type="NCBI Taxonomy" id="1431903"/>
    <lineage>
        <taxon>Eukaryota</taxon>
        <taxon>Metazoa</taxon>
        <taxon>Ecdysozoa</taxon>
        <taxon>Arthropoda</taxon>
        <taxon>Hexapoda</taxon>
        <taxon>Insecta</taxon>
        <taxon>Pterygota</taxon>
        <taxon>Neoptera</taxon>
        <taxon>Endopterygota</taxon>
        <taxon>Coleoptera</taxon>
        <taxon>Polyphaga</taxon>
        <taxon>Cucujiformia</taxon>
        <taxon>Nitidulidae</taxon>
        <taxon>Meligethinae</taxon>
        <taxon>Brassicogethes</taxon>
    </lineage>
</organism>
<evidence type="ECO:0000256" key="5">
    <source>
        <dbReference type="ARBA" id="ARBA00023002"/>
    </source>
</evidence>
<reference evidence="9" key="1">
    <citation type="submission" date="2021-12" db="EMBL/GenBank/DDBJ databases">
        <authorList>
            <person name="King R."/>
        </authorList>
    </citation>
    <scope>NUCLEOTIDE SEQUENCE</scope>
</reference>
<dbReference type="PRINTS" id="PR00463">
    <property type="entry name" value="EP450I"/>
</dbReference>
<keyword evidence="3 8" id="KW-0349">Heme</keyword>
<dbReference type="PANTHER" id="PTHR24279:SF120">
    <property type="entry name" value="CYTOCHROME P450"/>
    <property type="match status" value="1"/>
</dbReference>
<dbReference type="PRINTS" id="PR00385">
    <property type="entry name" value="P450"/>
</dbReference>
<proteinExistence type="inferred from homology"/>
<dbReference type="GO" id="GO:0016705">
    <property type="term" value="F:oxidoreductase activity, acting on paired donors, with incorporation or reduction of molecular oxygen"/>
    <property type="evidence" value="ECO:0007669"/>
    <property type="project" value="InterPro"/>
</dbReference>
<evidence type="ECO:0000256" key="7">
    <source>
        <dbReference type="ARBA" id="ARBA00023033"/>
    </source>
</evidence>
<evidence type="ECO:0000256" key="1">
    <source>
        <dbReference type="ARBA" id="ARBA00001971"/>
    </source>
</evidence>
<evidence type="ECO:0000313" key="9">
    <source>
        <dbReference type="EMBL" id="CAH0560806.1"/>
    </source>
</evidence>
<comment type="similarity">
    <text evidence="2">Belongs to the cytochrome P450 family.</text>
</comment>
<dbReference type="EMBL" id="OV121138">
    <property type="protein sequence ID" value="CAH0560806.1"/>
    <property type="molecule type" value="Genomic_DNA"/>
</dbReference>
<dbReference type="GO" id="GO:0005506">
    <property type="term" value="F:iron ion binding"/>
    <property type="evidence" value="ECO:0007669"/>
    <property type="project" value="InterPro"/>
</dbReference>
<dbReference type="OrthoDB" id="3945418at2759"/>
<protein>
    <recommendedName>
        <fullName evidence="11">Cytochrome P450</fullName>
    </recommendedName>
</protein>
<dbReference type="Pfam" id="PF00067">
    <property type="entry name" value="p450"/>
    <property type="match status" value="1"/>
</dbReference>
<dbReference type="GO" id="GO:0004497">
    <property type="term" value="F:monooxygenase activity"/>
    <property type="evidence" value="ECO:0007669"/>
    <property type="project" value="UniProtKB-KW"/>
</dbReference>
<dbReference type="InterPro" id="IPR050479">
    <property type="entry name" value="CYP11_CYP27_families"/>
</dbReference>
<evidence type="ECO:0008006" key="11">
    <source>
        <dbReference type="Google" id="ProtNLM"/>
    </source>
</evidence>
<evidence type="ECO:0000256" key="2">
    <source>
        <dbReference type="ARBA" id="ARBA00010617"/>
    </source>
</evidence>
<keyword evidence="6 8" id="KW-0408">Iron</keyword>
<evidence type="ECO:0000256" key="3">
    <source>
        <dbReference type="ARBA" id="ARBA00022617"/>
    </source>
</evidence>
<evidence type="ECO:0000313" key="10">
    <source>
        <dbReference type="Proteomes" id="UP001154078"/>
    </source>
</evidence>
<dbReference type="CDD" id="cd11054">
    <property type="entry name" value="CYP24A1-like"/>
    <property type="match status" value="1"/>
</dbReference>
<keyword evidence="7" id="KW-0503">Monooxygenase</keyword>
<dbReference type="InterPro" id="IPR036396">
    <property type="entry name" value="Cyt_P450_sf"/>
</dbReference>
<keyword evidence="5" id="KW-0560">Oxidoreductase</keyword>
<dbReference type="InterPro" id="IPR002401">
    <property type="entry name" value="Cyt_P450_E_grp-I"/>
</dbReference>
<keyword evidence="4 8" id="KW-0479">Metal-binding</keyword>
<sequence length="571" mass="65419">MSLLKCNHLKKLHLQVFLRRNNASDVTKTAVIPRGSLGQAINPQTTPFVNPVSPTTTRVIPPLSTEIHKPINVSSFDDVPGPVSLNFLSKIWNVIPVIGTEITSRMIQYMLSAGKLFGSQLSWGSTWWQHLFGKFFTVYGPVVRLRGPFGGDVVLISRPEHAKILFNSEVAYPVRASLDSVEKYCMNHRKYKQPGLFLMSGLEWDKLRKTIEAPLKSIAFNQITTLDKISDEFITRIIQIRNAQEEMPSSFKDEIYKWTLECLCSVTLNKRLGFLDPSGLSTSSDPLRLLESLKGATEAVQKCEIGFHMWKFVETPSWKSLVRNCDNIDTVMHKYVQQAHDSLRAQKDGAKVEKTSLIECLLLRENMYPEDVMTVLLDLMLVGVNATVHTVAFMFYHLAKSPRCQQKLYEEICEKKTLTKDDVKNMPYMQACIKEVLRLKPAIPFLTRITNNDMVVHNYSIPKGTHVMVATRISSVRDEHFEDSHKFMPERWLHPELGLINKDLKDFAFMPYGFGARGCIAKELAEMQITILLSKVLKKFRIEYFYADILSTQRLFSMPDKPLKFRFVERI</sequence>
<accession>A0A9P0BFA4</accession>
<dbReference type="AlphaFoldDB" id="A0A9P0BFA4"/>
<dbReference type="Proteomes" id="UP001154078">
    <property type="component" value="Chromosome 7"/>
</dbReference>
<name>A0A9P0BFA4_BRAAE</name>